<dbReference type="AlphaFoldDB" id="A0A7C4E2E5"/>
<dbReference type="PANTHER" id="PTHR21381">
    <property type="entry name" value="ZGC:162297"/>
    <property type="match status" value="1"/>
</dbReference>
<comment type="caution">
    <text evidence="3">The sequence shown here is derived from an EMBL/GenBank/DDBJ whole genome shotgun (WGS) entry which is preliminary data.</text>
</comment>
<gene>
    <name evidence="4" type="ORF">ENM30_03750</name>
    <name evidence="3" type="ORF">ENT82_04735</name>
    <name evidence="2" type="ORF">ENU43_06240</name>
</gene>
<evidence type="ECO:0000313" key="2">
    <source>
        <dbReference type="EMBL" id="HGL41246.1"/>
    </source>
</evidence>
<accession>A0A7C4E2E5</accession>
<name>A0A7C4E2E5_CALS0</name>
<dbReference type="EMBL" id="DTAD01000048">
    <property type="protein sequence ID" value="HGN90416.1"/>
    <property type="molecule type" value="Genomic_DNA"/>
</dbReference>
<evidence type="ECO:0000313" key="4">
    <source>
        <dbReference type="EMBL" id="HHN52411.1"/>
    </source>
</evidence>
<protein>
    <submittedName>
        <fullName evidence="3">BtpA/SgcQ family protein</fullName>
    </submittedName>
</protein>
<dbReference type="InterPro" id="IPR013785">
    <property type="entry name" value="Aldolase_TIM"/>
</dbReference>
<organism evidence="3">
    <name type="scientific">Caldiarchaeum subterraneum</name>
    <dbReference type="NCBI Taxonomy" id="311458"/>
    <lineage>
        <taxon>Archaea</taxon>
        <taxon>Nitrososphaerota</taxon>
        <taxon>Candidatus Caldarchaeales</taxon>
        <taxon>Candidatus Caldarchaeaceae</taxon>
        <taxon>Candidatus Caldarchaeum</taxon>
    </lineage>
</organism>
<dbReference type="PANTHER" id="PTHR21381:SF3">
    <property type="entry name" value="SGC REGION PROTEIN SGCQ-RELATED"/>
    <property type="match status" value="1"/>
</dbReference>
<dbReference type="CDD" id="cd04722">
    <property type="entry name" value="TIM_phosphate_binding"/>
    <property type="match status" value="1"/>
</dbReference>
<dbReference type="SUPFAM" id="SSF51366">
    <property type="entry name" value="Ribulose-phoshate binding barrel"/>
    <property type="match status" value="1"/>
</dbReference>
<dbReference type="NCBIfam" id="TIGR00259">
    <property type="entry name" value="thylakoid_BtpA"/>
    <property type="match status" value="1"/>
</dbReference>
<dbReference type="Gene3D" id="3.20.20.70">
    <property type="entry name" value="Aldolase class I"/>
    <property type="match status" value="1"/>
</dbReference>
<dbReference type="Pfam" id="PF03437">
    <property type="entry name" value="BtpA"/>
    <property type="match status" value="1"/>
</dbReference>
<evidence type="ECO:0000313" key="3">
    <source>
        <dbReference type="EMBL" id="HGN90416.1"/>
    </source>
</evidence>
<evidence type="ECO:0000256" key="1">
    <source>
        <dbReference type="ARBA" id="ARBA00006007"/>
    </source>
</evidence>
<dbReference type="EMBL" id="DRXG01000082">
    <property type="protein sequence ID" value="HHN52411.1"/>
    <property type="molecule type" value="Genomic_DNA"/>
</dbReference>
<dbReference type="InterPro" id="IPR011060">
    <property type="entry name" value="RibuloseP-bd_barrel"/>
</dbReference>
<dbReference type="EMBL" id="DTCM01000077">
    <property type="protein sequence ID" value="HGL41246.1"/>
    <property type="molecule type" value="Genomic_DNA"/>
</dbReference>
<dbReference type="InterPro" id="IPR005137">
    <property type="entry name" value="BtpA"/>
</dbReference>
<reference evidence="3" key="1">
    <citation type="journal article" date="2020" name="mSystems">
        <title>Genome- and Community-Level Interaction Insights into Carbon Utilization and Element Cycling Functions of Hydrothermarchaeota in Hydrothermal Sediment.</title>
        <authorList>
            <person name="Zhou Z."/>
            <person name="Liu Y."/>
            <person name="Xu W."/>
            <person name="Pan J."/>
            <person name="Luo Z.H."/>
            <person name="Li M."/>
        </authorList>
    </citation>
    <scope>NUCLEOTIDE SEQUENCE [LARGE SCALE GENOMIC DNA]</scope>
    <source>
        <strain evidence="4">SpSt-1073</strain>
        <strain evidence="3">SpSt-613</strain>
        <strain evidence="2">SpSt-669</strain>
    </source>
</reference>
<comment type="similarity">
    <text evidence="1">Belongs to the BtpA family.</text>
</comment>
<dbReference type="PIRSF" id="PIRSF005956">
    <property type="entry name" value="BtpA"/>
    <property type="match status" value="1"/>
</dbReference>
<proteinExistence type="inferred from homology"/>
<sequence length="282" mass="30035">MTTNMATACMMELFGCPKPVIGMVHLRPLPGSPGYGEWSVDDVLEQALRDAVALRDGGVDGIQVENLGDKPFTKPGEVGPETVSIVSIVAREVRKEVGLPVGVFILANAVSESIAAAAACGASWVRANMYNLAYVADEGYVESAAPASERLRNKLAPGVKVFADVLVKHGSHFLVSDVPVSYQVARLEEIGADAVVVSGFRTGGETPLERVLEVKQAASKPVFIGSGLNLENAAKLLDVADGAIVGTYFKKGGKTLNPVDVERVRKFMDVVRRLKSQLEKRS</sequence>